<dbReference type="Pfam" id="PF00646">
    <property type="entry name" value="F-box"/>
    <property type="match status" value="1"/>
</dbReference>
<dbReference type="AlphaFoldDB" id="A0AAV8D9Y6"/>
<evidence type="ECO:0000259" key="3">
    <source>
        <dbReference type="Pfam" id="PF24758"/>
    </source>
</evidence>
<dbReference type="PANTHER" id="PTHR34223">
    <property type="entry name" value="OS11G0201299 PROTEIN"/>
    <property type="match status" value="1"/>
</dbReference>
<evidence type="ECO:0000256" key="1">
    <source>
        <dbReference type="SAM" id="Phobius"/>
    </source>
</evidence>
<dbReference type="InterPro" id="IPR032675">
    <property type="entry name" value="LRR_dom_sf"/>
</dbReference>
<keyword evidence="1" id="KW-1133">Transmembrane helix</keyword>
<proteinExistence type="predicted"/>
<protein>
    <submittedName>
        <fullName evidence="4">F-box/FBD/LRR protein</fullName>
    </submittedName>
</protein>
<comment type="caution">
    <text evidence="4">The sequence shown here is derived from an EMBL/GenBank/DDBJ whole genome shotgun (WGS) entry which is preliminary data.</text>
</comment>
<keyword evidence="1" id="KW-0472">Membrane</keyword>
<evidence type="ECO:0000313" key="5">
    <source>
        <dbReference type="Proteomes" id="UP001140206"/>
    </source>
</evidence>
<feature type="domain" description="F-box" evidence="2">
    <location>
        <begin position="11"/>
        <end position="45"/>
    </location>
</feature>
<dbReference type="InterPro" id="IPR036047">
    <property type="entry name" value="F-box-like_dom_sf"/>
</dbReference>
<feature type="transmembrane region" description="Helical" evidence="1">
    <location>
        <begin position="343"/>
        <end position="371"/>
    </location>
</feature>
<evidence type="ECO:0000259" key="2">
    <source>
        <dbReference type="Pfam" id="PF00646"/>
    </source>
</evidence>
<dbReference type="EMBL" id="JAMFTS010000004">
    <property type="protein sequence ID" value="KAJ4763485.1"/>
    <property type="molecule type" value="Genomic_DNA"/>
</dbReference>
<name>A0AAV8D9Y6_9POAL</name>
<dbReference type="PANTHER" id="PTHR34223:SF102">
    <property type="entry name" value="F-BOX DOMAIN-CONTAINING PROTEIN"/>
    <property type="match status" value="1"/>
</dbReference>
<dbReference type="InterPro" id="IPR001810">
    <property type="entry name" value="F-box_dom"/>
</dbReference>
<dbReference type="SUPFAM" id="SSF52047">
    <property type="entry name" value="RNI-like"/>
    <property type="match status" value="1"/>
</dbReference>
<feature type="transmembrane region" description="Helical" evidence="1">
    <location>
        <begin position="416"/>
        <end position="437"/>
    </location>
</feature>
<keyword evidence="1" id="KW-0812">Transmembrane</keyword>
<dbReference type="Proteomes" id="UP001140206">
    <property type="component" value="Chromosome 4"/>
</dbReference>
<feature type="domain" description="F-box/LRR-repeat protein 15/At3g58940/PEG3-like LRR" evidence="3">
    <location>
        <begin position="132"/>
        <end position="227"/>
    </location>
</feature>
<dbReference type="Gene3D" id="3.80.10.10">
    <property type="entry name" value="Ribonuclease Inhibitor"/>
    <property type="match status" value="1"/>
</dbReference>
<dbReference type="Pfam" id="PF24758">
    <property type="entry name" value="LRR_At5g56370"/>
    <property type="match status" value="1"/>
</dbReference>
<accession>A0AAV8D9Y6</accession>
<dbReference type="CDD" id="cd22160">
    <property type="entry name" value="F-box_AtFBL13-like"/>
    <property type="match status" value="1"/>
</dbReference>
<dbReference type="InterPro" id="IPR053197">
    <property type="entry name" value="F-box_SCFL_complex_component"/>
</dbReference>
<evidence type="ECO:0000313" key="4">
    <source>
        <dbReference type="EMBL" id="KAJ4763485.1"/>
    </source>
</evidence>
<dbReference type="SUPFAM" id="SSF81383">
    <property type="entry name" value="F-box domain"/>
    <property type="match status" value="1"/>
</dbReference>
<dbReference type="InterPro" id="IPR053781">
    <property type="entry name" value="F-box_AtFBL13-like"/>
</dbReference>
<dbReference type="InterPro" id="IPR055411">
    <property type="entry name" value="LRR_FXL15/At3g58940/PEG3-like"/>
</dbReference>
<gene>
    <name evidence="4" type="ORF">LUZ62_073860</name>
</gene>
<organism evidence="4 5">
    <name type="scientific">Rhynchospora pubera</name>
    <dbReference type="NCBI Taxonomy" id="906938"/>
    <lineage>
        <taxon>Eukaryota</taxon>
        <taxon>Viridiplantae</taxon>
        <taxon>Streptophyta</taxon>
        <taxon>Embryophyta</taxon>
        <taxon>Tracheophyta</taxon>
        <taxon>Spermatophyta</taxon>
        <taxon>Magnoliopsida</taxon>
        <taxon>Liliopsida</taxon>
        <taxon>Poales</taxon>
        <taxon>Cyperaceae</taxon>
        <taxon>Cyperoideae</taxon>
        <taxon>Rhynchosporeae</taxon>
        <taxon>Rhynchospora</taxon>
    </lineage>
</organism>
<keyword evidence="5" id="KW-1185">Reference proteome</keyword>
<reference evidence="4" key="1">
    <citation type="submission" date="2022-08" db="EMBL/GenBank/DDBJ databases">
        <authorList>
            <person name="Marques A."/>
        </authorList>
    </citation>
    <scope>NUCLEOTIDE SEQUENCE</scope>
    <source>
        <strain evidence="4">RhyPub2mFocal</strain>
        <tissue evidence="4">Leaves</tissue>
    </source>
</reference>
<sequence>MESTDSLVDRISDLPDLLLTDILSLVTTKETVTTCVLSKRWTKLWAFVPVLDFHSNQFEQNNLWLGDQDHTKFLQFVKGVFDHREAIHLERFGLSFEGVTSRDIPHFIEILDRAAKCRPRVTSIDVSTVEYIQPPSSIFSCASIEEMSLSFDAPDTFVAPEIVNLPSLKKLELTCLSVYDNFIRAVLSGCPSLEELVMNCCILDIYEISSDTLKKLVLNMCVLLGEVYISCPAAVSLSIKHPREAGIRLNNVSPLAQADICFEDTVFDEYAIGIYVNLLRDLPNIASLRLHTTCLALQALLVARVPKFQAFENLRILELEGFDMTSNFDLPCFLKQAPNLKKVILHLVTVTSLSLCLCLYLRLWQLIFIFYTCNFKLTKQFHAFLINKGKKLLCSISTRSGLYLSMFLFSSSLPLVLYQISILLFLLFVCFCHLVNLSSN</sequence>